<keyword evidence="2" id="KW-1185">Reference proteome</keyword>
<accession>A0ABQ2XXK6</accession>
<dbReference type="EMBL" id="BMYU01000004">
    <property type="protein sequence ID" value="GGX40534.1"/>
    <property type="molecule type" value="Genomic_DNA"/>
</dbReference>
<evidence type="ECO:0000313" key="1">
    <source>
        <dbReference type="EMBL" id="GGX40534.1"/>
    </source>
</evidence>
<sequence>MLFTTRPTLSSVRYEANPAGTEVPGALLCCVACTGTSLCCATTPHTASRHLAFALVAIDEMSSGIVQNSAFAISGEPEFLPTTAGSLC</sequence>
<comment type="caution">
    <text evidence="1">The sequence shown here is derived from an EMBL/GenBank/DDBJ whole genome shotgun (WGS) entry which is preliminary data.</text>
</comment>
<dbReference type="Proteomes" id="UP000653343">
    <property type="component" value="Unassembled WGS sequence"/>
</dbReference>
<organism evidence="1 2">
    <name type="scientific">Undibacterium squillarum</name>
    <dbReference type="NCBI Taxonomy" id="1131567"/>
    <lineage>
        <taxon>Bacteria</taxon>
        <taxon>Pseudomonadati</taxon>
        <taxon>Pseudomonadota</taxon>
        <taxon>Betaproteobacteria</taxon>
        <taxon>Burkholderiales</taxon>
        <taxon>Oxalobacteraceae</taxon>
        <taxon>Undibacterium</taxon>
    </lineage>
</organism>
<evidence type="ECO:0000313" key="2">
    <source>
        <dbReference type="Proteomes" id="UP000653343"/>
    </source>
</evidence>
<name>A0ABQ2XXK6_9BURK</name>
<reference evidence="2" key="1">
    <citation type="journal article" date="2019" name="Int. J. Syst. Evol. Microbiol.">
        <title>The Global Catalogue of Microorganisms (GCM) 10K type strain sequencing project: providing services to taxonomists for standard genome sequencing and annotation.</title>
        <authorList>
            <consortium name="The Broad Institute Genomics Platform"/>
            <consortium name="The Broad Institute Genome Sequencing Center for Infectious Disease"/>
            <person name="Wu L."/>
            <person name="Ma J."/>
        </authorList>
    </citation>
    <scope>NUCLEOTIDE SEQUENCE [LARGE SCALE GENOMIC DNA]</scope>
    <source>
        <strain evidence="2">KCTC 23917</strain>
    </source>
</reference>
<gene>
    <name evidence="1" type="ORF">GCM10010946_18600</name>
</gene>
<proteinExistence type="predicted"/>
<protein>
    <submittedName>
        <fullName evidence="1">Uncharacterized protein</fullName>
    </submittedName>
</protein>